<evidence type="ECO:0000313" key="2">
    <source>
        <dbReference type="Proteomes" id="UP000295620"/>
    </source>
</evidence>
<protein>
    <submittedName>
        <fullName evidence="1">SMP-30/gluconolaconase/LRE-like protein</fullName>
    </submittedName>
</protein>
<dbReference type="AlphaFoldDB" id="A0A4R6SWA2"/>
<dbReference type="SUPFAM" id="SSF101898">
    <property type="entry name" value="NHL repeat"/>
    <property type="match status" value="1"/>
</dbReference>
<dbReference type="Proteomes" id="UP000295620">
    <property type="component" value="Unassembled WGS sequence"/>
</dbReference>
<dbReference type="InterPro" id="IPR011042">
    <property type="entry name" value="6-blade_b-propeller_TolB-like"/>
</dbReference>
<gene>
    <name evidence="1" type="ORF">ATK78_2383</name>
</gene>
<comment type="caution">
    <text evidence="1">The sequence shown here is derived from an EMBL/GenBank/DDBJ whole genome shotgun (WGS) entry which is preliminary data.</text>
</comment>
<organism evidence="1 2">
    <name type="scientific">Pedobacter metabolipauper</name>
    <dbReference type="NCBI Taxonomy" id="425513"/>
    <lineage>
        <taxon>Bacteria</taxon>
        <taxon>Pseudomonadati</taxon>
        <taxon>Bacteroidota</taxon>
        <taxon>Sphingobacteriia</taxon>
        <taxon>Sphingobacteriales</taxon>
        <taxon>Sphingobacteriaceae</taxon>
        <taxon>Pedobacter</taxon>
    </lineage>
</organism>
<dbReference type="Gene3D" id="2.120.10.30">
    <property type="entry name" value="TolB, C-terminal domain"/>
    <property type="match status" value="1"/>
</dbReference>
<dbReference type="PROSITE" id="PS51257">
    <property type="entry name" value="PROKAR_LIPOPROTEIN"/>
    <property type="match status" value="1"/>
</dbReference>
<dbReference type="RefSeq" id="WP_208112345.1">
    <property type="nucleotide sequence ID" value="NZ_SNYC01000004.1"/>
</dbReference>
<name>A0A4R6SWA2_9SPHI</name>
<keyword evidence="2" id="KW-1185">Reference proteome</keyword>
<accession>A0A4R6SWA2</accession>
<reference evidence="1 2" key="1">
    <citation type="submission" date="2019-03" db="EMBL/GenBank/DDBJ databases">
        <title>Genomic Encyclopedia of Archaeal and Bacterial Type Strains, Phase II (KMG-II): from individual species to whole genera.</title>
        <authorList>
            <person name="Goeker M."/>
        </authorList>
    </citation>
    <scope>NUCLEOTIDE SEQUENCE [LARGE SCALE GENOMIC DNA]</scope>
    <source>
        <strain evidence="1 2">DSM 19035</strain>
    </source>
</reference>
<sequence>MKTILVHKFNHHTYLLILLGVIAMGCRSSRNVLQLDGYRAGPFISLPVSYNTIDGMAMSPDSTIILSVPNFNNEYLLQKGTITAPSAAFMAVIGKSDLVNHWYDFKSDDLHPETGKVGPMDCDFGPDGNLYVADRQWFYNKDHKSRIVRINVKDGTAISMDVVVEGMVSCNGMYWKGNVLFVTESVLEKNDSALYSGVYAFKLNEMQQGSPLKVLPFSNGNGDSHLSVTFRSFNHMGSGADGVTFDGQGNLYTTVIEEGTIYKSKLDENNKAVDTKIFVKDKNIIGPDGLIYSSKYKLFFLADFLANAVHAIDLKGNVTTLHKNGDTNGVDGSLDQPAEVILRGDELLIVNMDMAWASKEYGVNTEVDLETNISRIVLKKRKIFDKPKD</sequence>
<dbReference type="EMBL" id="SNYC01000004">
    <property type="protein sequence ID" value="TDQ10218.1"/>
    <property type="molecule type" value="Genomic_DNA"/>
</dbReference>
<proteinExistence type="predicted"/>
<evidence type="ECO:0000313" key="1">
    <source>
        <dbReference type="EMBL" id="TDQ10218.1"/>
    </source>
</evidence>